<gene>
    <name evidence="9 13" type="primary">secY</name>
    <name evidence="13" type="ORF">RH861_10780</name>
</gene>
<keyword evidence="7 9" id="KW-0811">Translocation</keyword>
<evidence type="ECO:0000256" key="5">
    <source>
        <dbReference type="ARBA" id="ARBA00022927"/>
    </source>
</evidence>
<keyword evidence="8 9" id="KW-0472">Membrane</keyword>
<evidence type="ECO:0000256" key="1">
    <source>
        <dbReference type="ARBA" id="ARBA00004141"/>
    </source>
</evidence>
<dbReference type="PANTHER" id="PTHR10906">
    <property type="entry name" value="SECY/SEC61-ALPHA FAMILY MEMBER"/>
    <property type="match status" value="1"/>
</dbReference>
<evidence type="ECO:0000256" key="3">
    <source>
        <dbReference type="ARBA" id="ARBA00022448"/>
    </source>
</evidence>
<comment type="similarity">
    <text evidence="2 9 12">Belongs to the SecY/SEC61-alpha family.</text>
</comment>
<feature type="transmembrane region" description="Helical" evidence="9">
    <location>
        <begin position="116"/>
        <end position="138"/>
    </location>
</feature>
<feature type="transmembrane region" description="Helical" evidence="9">
    <location>
        <begin position="20"/>
        <end position="38"/>
    </location>
</feature>
<evidence type="ECO:0000313" key="13">
    <source>
        <dbReference type="EMBL" id="MDR5692544.1"/>
    </source>
</evidence>
<dbReference type="RefSeq" id="WP_067948556.1">
    <property type="nucleotide sequence ID" value="NZ_BAABBS010000001.1"/>
</dbReference>
<dbReference type="Pfam" id="PF00344">
    <property type="entry name" value="SecY"/>
    <property type="match status" value="1"/>
</dbReference>
<organism evidence="13 14">
    <name type="scientific">Agromyces indicus</name>
    <dbReference type="NCBI Taxonomy" id="758919"/>
    <lineage>
        <taxon>Bacteria</taxon>
        <taxon>Bacillati</taxon>
        <taxon>Actinomycetota</taxon>
        <taxon>Actinomycetes</taxon>
        <taxon>Micrococcales</taxon>
        <taxon>Microbacteriaceae</taxon>
        <taxon>Agromyces</taxon>
    </lineage>
</organism>
<dbReference type="PRINTS" id="PR00303">
    <property type="entry name" value="SECYTRNLCASE"/>
</dbReference>
<feature type="transmembrane region" description="Helical" evidence="9">
    <location>
        <begin position="219"/>
        <end position="237"/>
    </location>
</feature>
<evidence type="ECO:0000256" key="6">
    <source>
        <dbReference type="ARBA" id="ARBA00022989"/>
    </source>
</evidence>
<feature type="transmembrane region" description="Helical" evidence="9">
    <location>
        <begin position="265"/>
        <end position="286"/>
    </location>
</feature>
<dbReference type="HAMAP" id="MF_01465">
    <property type="entry name" value="SecY"/>
    <property type="match status" value="1"/>
</dbReference>
<feature type="transmembrane region" description="Helical" evidence="9">
    <location>
        <begin position="68"/>
        <end position="95"/>
    </location>
</feature>
<reference evidence="14" key="1">
    <citation type="submission" date="2023-07" db="EMBL/GenBank/DDBJ databases">
        <title>Description of three actinobacteria isolated from air of manufacturing shop in a pharmaceutical factory.</title>
        <authorList>
            <person name="Zhang D.-F."/>
        </authorList>
    </citation>
    <scope>NUCLEOTIDE SEQUENCE [LARGE SCALE GENOMIC DNA]</scope>
    <source>
        <strain evidence="14">CCTCC AB 2011122</strain>
    </source>
</reference>
<keyword evidence="6 9" id="KW-1133">Transmembrane helix</keyword>
<dbReference type="InterPro" id="IPR023201">
    <property type="entry name" value="SecY_dom_sf"/>
</dbReference>
<feature type="transmembrane region" description="Helical" evidence="9">
    <location>
        <begin position="382"/>
        <end position="399"/>
    </location>
</feature>
<feature type="transmembrane region" description="Helical" evidence="9">
    <location>
        <begin position="158"/>
        <end position="180"/>
    </location>
</feature>
<keyword evidence="14" id="KW-1185">Reference proteome</keyword>
<feature type="transmembrane region" description="Helical" evidence="9">
    <location>
        <begin position="192"/>
        <end position="213"/>
    </location>
</feature>
<protein>
    <recommendedName>
        <fullName evidence="9 10">Protein translocase subunit SecY</fullName>
    </recommendedName>
</protein>
<dbReference type="EMBL" id="JAVKGS010000003">
    <property type="protein sequence ID" value="MDR5692544.1"/>
    <property type="molecule type" value="Genomic_DNA"/>
</dbReference>
<dbReference type="PROSITE" id="PS00756">
    <property type="entry name" value="SECY_2"/>
    <property type="match status" value="1"/>
</dbReference>
<sequence>MFNAIGRIFRTPDLRRKIGFTLGIIALFRLGSFIPAPFVDFANVQQCLAANQGASGLYELVNLFSGGALLQLSIFALGIMPYITASIITQLLRVVIPHFETLYKEGQAGQAKLTQYTRYLTIALGVLQSTTLITVARSGALFPANSDPACTQLITNDAWYAILLMVITMTAGTGLIMWLGELVTERGIGNGMSLLIFVSIAATFPGSLWGIAVSRGFDTFAVVLAIGLVIVLAVVFVEQSQRRIPVQYAKRMVGRRTYGGNNTYIPIKVNMAGVVPVIFASSLLYLPALIAQFNQPAAGEEPQPWVVWVTNNLTQGSSPLYMLVYFLLIVGFTYFYVAITFNPDEVAENMKKYGGFIPGIRAGRPTAEYLDYVLTRVTLPGSLYLGLVALIPLIAFAVVGADQNFPFGGASILIIVGVGLETVKQIDAQLQQRHYEGLLR</sequence>
<proteinExistence type="inferred from homology"/>
<dbReference type="Proteomes" id="UP001260072">
    <property type="component" value="Unassembled WGS sequence"/>
</dbReference>
<evidence type="ECO:0000313" key="14">
    <source>
        <dbReference type="Proteomes" id="UP001260072"/>
    </source>
</evidence>
<comment type="function">
    <text evidence="9 10">The central subunit of the protein translocation channel SecYEG. Consists of two halves formed by TMs 1-5 and 6-10. These two domains form a lateral gate at the front which open onto the bilayer between TMs 2 and 7, and are clamped together by SecE at the back. The channel is closed by both a pore ring composed of hydrophobic SecY resides and a short helix (helix 2A) on the extracellular side of the membrane which forms a plug. The plug probably moves laterally to allow the channel to open. The ring and the pore may move independently.</text>
</comment>
<dbReference type="InterPro" id="IPR030659">
    <property type="entry name" value="SecY_CS"/>
</dbReference>
<keyword evidence="9" id="KW-1003">Cell membrane</keyword>
<accession>A0ABU1FLB1</accession>
<comment type="subcellular location">
    <subcellularLocation>
        <location evidence="9">Cell membrane</location>
        <topology evidence="9">Multi-pass membrane protein</topology>
    </subcellularLocation>
    <subcellularLocation>
        <location evidence="1 11">Membrane</location>
        <topology evidence="1 11">Multi-pass membrane protein</topology>
    </subcellularLocation>
</comment>
<keyword evidence="4 9" id="KW-0812">Transmembrane</keyword>
<feature type="transmembrane region" description="Helical" evidence="9">
    <location>
        <begin position="405"/>
        <end position="423"/>
    </location>
</feature>
<dbReference type="PROSITE" id="PS00755">
    <property type="entry name" value="SECY_1"/>
    <property type="match status" value="1"/>
</dbReference>
<dbReference type="InterPro" id="IPR026593">
    <property type="entry name" value="SecY"/>
</dbReference>
<dbReference type="InterPro" id="IPR002208">
    <property type="entry name" value="SecY/SEC61-alpha"/>
</dbReference>
<evidence type="ECO:0000256" key="9">
    <source>
        <dbReference type="HAMAP-Rule" id="MF_01465"/>
    </source>
</evidence>
<evidence type="ECO:0000256" key="11">
    <source>
        <dbReference type="RuleBase" id="RU003484"/>
    </source>
</evidence>
<dbReference type="PIRSF" id="PIRSF004557">
    <property type="entry name" value="SecY"/>
    <property type="match status" value="1"/>
</dbReference>
<evidence type="ECO:0000256" key="8">
    <source>
        <dbReference type="ARBA" id="ARBA00023136"/>
    </source>
</evidence>
<dbReference type="SUPFAM" id="SSF103491">
    <property type="entry name" value="Preprotein translocase SecY subunit"/>
    <property type="match status" value="1"/>
</dbReference>
<name>A0ABU1FLB1_9MICO</name>
<comment type="subunit">
    <text evidence="9">Component of the Sec protein translocase complex. Heterotrimer consisting of SecY, SecE and SecG subunits. The heterotrimers can form oligomers, although 1 heterotrimer is thought to be able to translocate proteins. Interacts with the ribosome. Interacts with SecDF, and other proteins may be involved. Interacts with SecA.</text>
</comment>
<evidence type="ECO:0000256" key="12">
    <source>
        <dbReference type="RuleBase" id="RU004349"/>
    </source>
</evidence>
<dbReference type="Gene3D" id="1.10.3370.10">
    <property type="entry name" value="SecY subunit domain"/>
    <property type="match status" value="1"/>
</dbReference>
<keyword evidence="5 9" id="KW-0653">Protein transport</keyword>
<comment type="caution">
    <text evidence="13">The sequence shown here is derived from an EMBL/GenBank/DDBJ whole genome shotgun (WGS) entry which is preliminary data.</text>
</comment>
<evidence type="ECO:0000256" key="4">
    <source>
        <dbReference type="ARBA" id="ARBA00022692"/>
    </source>
</evidence>
<keyword evidence="3 9" id="KW-0813">Transport</keyword>
<evidence type="ECO:0000256" key="2">
    <source>
        <dbReference type="ARBA" id="ARBA00005751"/>
    </source>
</evidence>
<dbReference type="NCBIfam" id="TIGR00967">
    <property type="entry name" value="3a0501s007"/>
    <property type="match status" value="1"/>
</dbReference>
<feature type="transmembrane region" description="Helical" evidence="9">
    <location>
        <begin position="320"/>
        <end position="341"/>
    </location>
</feature>
<evidence type="ECO:0000256" key="10">
    <source>
        <dbReference type="RuleBase" id="RU000537"/>
    </source>
</evidence>
<evidence type="ECO:0000256" key="7">
    <source>
        <dbReference type="ARBA" id="ARBA00023010"/>
    </source>
</evidence>